<dbReference type="PANTHER" id="PTHR42650">
    <property type="entry name" value="TAIL-ANCHORED PROTEIN INSERTION RECEPTOR WRB"/>
    <property type="match status" value="1"/>
</dbReference>
<feature type="transmembrane region" description="Helical" evidence="8">
    <location>
        <begin position="6"/>
        <end position="22"/>
    </location>
</feature>
<dbReference type="OrthoDB" id="302264at2759"/>
<keyword evidence="4" id="KW-0256">Endoplasmic reticulum</keyword>
<comment type="caution">
    <text evidence="9">The sequence shown here is derived from an EMBL/GenBank/DDBJ whole genome shotgun (WGS) entry which is preliminary data.</text>
</comment>
<dbReference type="InterPro" id="IPR028945">
    <property type="entry name" value="Get1"/>
</dbReference>
<dbReference type="GO" id="GO:0043495">
    <property type="term" value="F:protein-membrane adaptor activity"/>
    <property type="evidence" value="ECO:0007669"/>
    <property type="project" value="TreeGrafter"/>
</dbReference>
<evidence type="ECO:0000256" key="7">
    <source>
        <dbReference type="SAM" id="Coils"/>
    </source>
</evidence>
<name>A0A8S1PWA2_9CILI</name>
<protein>
    <recommendedName>
        <fullName evidence="11">Transmembrane protein</fullName>
    </recommendedName>
</protein>
<organism evidence="9 10">
    <name type="scientific">Paramecium sonneborni</name>
    <dbReference type="NCBI Taxonomy" id="65129"/>
    <lineage>
        <taxon>Eukaryota</taxon>
        <taxon>Sar</taxon>
        <taxon>Alveolata</taxon>
        <taxon>Ciliophora</taxon>
        <taxon>Intramacronucleata</taxon>
        <taxon>Oligohymenophorea</taxon>
        <taxon>Peniculida</taxon>
        <taxon>Parameciidae</taxon>
        <taxon>Paramecium</taxon>
    </lineage>
</organism>
<comment type="similarity">
    <text evidence="2">Belongs to the WRB/GET1 family.</text>
</comment>
<accession>A0A8S1PWA2</accession>
<keyword evidence="7" id="KW-0175">Coiled coil</keyword>
<keyword evidence="3 8" id="KW-0812">Transmembrane</keyword>
<dbReference type="Proteomes" id="UP000692954">
    <property type="component" value="Unassembled WGS sequence"/>
</dbReference>
<feature type="transmembrane region" description="Helical" evidence="8">
    <location>
        <begin position="175"/>
        <end position="192"/>
    </location>
</feature>
<dbReference type="PANTHER" id="PTHR42650:SF1">
    <property type="entry name" value="GUIDED ENTRY OF TAIL-ANCHORED PROTEINS FACTOR 1"/>
    <property type="match status" value="1"/>
</dbReference>
<evidence type="ECO:0000313" key="9">
    <source>
        <dbReference type="EMBL" id="CAD8107540.1"/>
    </source>
</evidence>
<evidence type="ECO:0000256" key="1">
    <source>
        <dbReference type="ARBA" id="ARBA00004586"/>
    </source>
</evidence>
<feature type="coiled-coil region" evidence="7">
    <location>
        <begin position="42"/>
        <end position="106"/>
    </location>
</feature>
<keyword evidence="6 8" id="KW-0472">Membrane</keyword>
<dbReference type="AlphaFoldDB" id="A0A8S1PWA2"/>
<feature type="transmembrane region" description="Helical" evidence="8">
    <location>
        <begin position="126"/>
        <end position="144"/>
    </location>
</feature>
<evidence type="ECO:0000313" key="10">
    <source>
        <dbReference type="Proteomes" id="UP000692954"/>
    </source>
</evidence>
<evidence type="ECO:0000256" key="3">
    <source>
        <dbReference type="ARBA" id="ARBA00022692"/>
    </source>
</evidence>
<dbReference type="Pfam" id="PF04420">
    <property type="entry name" value="CHD5"/>
    <property type="match status" value="1"/>
</dbReference>
<reference evidence="9" key="1">
    <citation type="submission" date="2021-01" db="EMBL/GenBank/DDBJ databases">
        <authorList>
            <consortium name="Genoscope - CEA"/>
            <person name="William W."/>
        </authorList>
    </citation>
    <scope>NUCLEOTIDE SEQUENCE</scope>
</reference>
<dbReference type="EMBL" id="CAJJDN010000089">
    <property type="protein sequence ID" value="CAD8107540.1"/>
    <property type="molecule type" value="Genomic_DNA"/>
</dbReference>
<keyword evidence="5 8" id="KW-1133">Transmembrane helix</keyword>
<evidence type="ECO:0000256" key="5">
    <source>
        <dbReference type="ARBA" id="ARBA00022989"/>
    </source>
</evidence>
<evidence type="ECO:0008006" key="11">
    <source>
        <dbReference type="Google" id="ProtNLM"/>
    </source>
</evidence>
<evidence type="ECO:0000256" key="8">
    <source>
        <dbReference type="SAM" id="Phobius"/>
    </source>
</evidence>
<dbReference type="GO" id="GO:0043529">
    <property type="term" value="C:GET complex"/>
    <property type="evidence" value="ECO:0007669"/>
    <property type="project" value="TreeGrafter"/>
</dbReference>
<sequence length="193" mass="23187">MCYLILILLFVITYKYVIYYLRQQDNLKQQQYANRKPPEIPESELSNKYQSLKLEVQKMKQDAETLNTTETFAKYSKLQRQLIPKQEQLEELKKQYEEQQESFIKQWEEEQSKIPKPHSITKQLNFIDKFISIIMILGFWPIYFELKNVSFDQFNPILGAVGYKQNDFNNNSTQLWGTNWVFCCIIVGQLIFR</sequence>
<evidence type="ECO:0000256" key="6">
    <source>
        <dbReference type="ARBA" id="ARBA00023136"/>
    </source>
</evidence>
<evidence type="ECO:0000256" key="4">
    <source>
        <dbReference type="ARBA" id="ARBA00022824"/>
    </source>
</evidence>
<evidence type="ECO:0000256" key="2">
    <source>
        <dbReference type="ARBA" id="ARBA00010799"/>
    </source>
</evidence>
<comment type="subcellular location">
    <subcellularLocation>
        <location evidence="1">Endoplasmic reticulum membrane</location>
    </subcellularLocation>
</comment>
<keyword evidence="10" id="KW-1185">Reference proteome</keyword>
<dbReference type="GO" id="GO:0071816">
    <property type="term" value="P:tail-anchored membrane protein insertion into ER membrane"/>
    <property type="evidence" value="ECO:0007669"/>
    <property type="project" value="InterPro"/>
</dbReference>
<proteinExistence type="inferred from homology"/>
<gene>
    <name evidence="9" type="ORF">PSON_ATCC_30995.1.T0890065</name>
</gene>
<dbReference type="GO" id="GO:0005789">
    <property type="term" value="C:endoplasmic reticulum membrane"/>
    <property type="evidence" value="ECO:0007669"/>
    <property type="project" value="UniProtKB-SubCell"/>
</dbReference>